<keyword evidence="1" id="KW-0540">Nuclease</keyword>
<evidence type="ECO:0000313" key="6">
    <source>
        <dbReference type="Proteomes" id="UP000000447"/>
    </source>
</evidence>
<evidence type="ECO:0000313" key="5">
    <source>
        <dbReference type="EMBL" id="ACM05761.1"/>
    </source>
</evidence>
<dbReference type="InterPro" id="IPR006054">
    <property type="entry name" value="DnaQ"/>
</dbReference>
<dbReference type="NCBIfam" id="TIGR00573">
    <property type="entry name" value="dnaq"/>
    <property type="match status" value="1"/>
</dbReference>
<dbReference type="Proteomes" id="UP000000447">
    <property type="component" value="Chromosome"/>
</dbReference>
<dbReference type="RefSeq" id="WP_015922068.1">
    <property type="nucleotide sequence ID" value="NC_011959.1"/>
</dbReference>
<dbReference type="SUPFAM" id="SSF53098">
    <property type="entry name" value="Ribonuclease H-like"/>
    <property type="match status" value="1"/>
</dbReference>
<dbReference type="STRING" id="309801.trd_1114"/>
<dbReference type="eggNOG" id="COG0847">
    <property type="taxonomic scope" value="Bacteria"/>
</dbReference>
<feature type="domain" description="Exonuclease" evidence="4">
    <location>
        <begin position="32"/>
        <end position="210"/>
    </location>
</feature>
<dbReference type="HOGENOM" id="CLU_047806_7_0_0"/>
<dbReference type="InterPro" id="IPR012337">
    <property type="entry name" value="RNaseH-like_sf"/>
</dbReference>
<dbReference type="GO" id="GO:0003887">
    <property type="term" value="F:DNA-directed DNA polymerase activity"/>
    <property type="evidence" value="ECO:0007669"/>
    <property type="project" value="InterPro"/>
</dbReference>
<keyword evidence="3" id="KW-0269">Exonuclease</keyword>
<gene>
    <name evidence="5" type="ordered locus">trd_1114</name>
</gene>
<dbReference type="PANTHER" id="PTHR30231:SF4">
    <property type="entry name" value="PROTEIN NEN2"/>
    <property type="match status" value="1"/>
</dbReference>
<dbReference type="Gene3D" id="3.30.420.10">
    <property type="entry name" value="Ribonuclease H-like superfamily/Ribonuclease H"/>
    <property type="match status" value="1"/>
</dbReference>
<accession>B9L0P4</accession>
<protein>
    <submittedName>
        <fullName evidence="5">DNA polymerase III epsilon subunit</fullName>
    </submittedName>
</protein>
<dbReference type="EMBL" id="CP001275">
    <property type="protein sequence ID" value="ACM05761.1"/>
    <property type="molecule type" value="Genomic_DNA"/>
</dbReference>
<dbReference type="GO" id="GO:0006260">
    <property type="term" value="P:DNA replication"/>
    <property type="evidence" value="ECO:0007669"/>
    <property type="project" value="InterPro"/>
</dbReference>
<reference evidence="5 6" key="1">
    <citation type="journal article" date="2009" name="PLoS ONE">
        <title>Complete genome sequence of the aerobic CO-oxidizing thermophile Thermomicrobium roseum.</title>
        <authorList>
            <person name="Wu D."/>
            <person name="Raymond J."/>
            <person name="Wu M."/>
            <person name="Chatterji S."/>
            <person name="Ren Q."/>
            <person name="Graham J.E."/>
            <person name="Bryant D.A."/>
            <person name="Robb F."/>
            <person name="Colman A."/>
            <person name="Tallon L.J."/>
            <person name="Badger J.H."/>
            <person name="Madupu R."/>
            <person name="Ward N.L."/>
            <person name="Eisen J.A."/>
        </authorList>
    </citation>
    <scope>NUCLEOTIDE SEQUENCE [LARGE SCALE GENOMIC DNA]</scope>
    <source>
        <strain evidence="6">ATCC 27502 / DSM 5159 / P-2</strain>
    </source>
</reference>
<dbReference type="OrthoDB" id="9804290at2"/>
<evidence type="ECO:0000256" key="1">
    <source>
        <dbReference type="ARBA" id="ARBA00022722"/>
    </source>
</evidence>
<dbReference type="InterPro" id="IPR036397">
    <property type="entry name" value="RNaseH_sf"/>
</dbReference>
<dbReference type="KEGG" id="tro:trd_1114"/>
<proteinExistence type="predicted"/>
<dbReference type="InterPro" id="IPR013520">
    <property type="entry name" value="Ribonucl_H"/>
</dbReference>
<dbReference type="CDD" id="cd06127">
    <property type="entry name" value="DEDDh"/>
    <property type="match status" value="1"/>
</dbReference>
<name>B9L0P4_THERP</name>
<organism evidence="5 6">
    <name type="scientific">Thermomicrobium roseum (strain ATCC 27502 / DSM 5159 / P-2)</name>
    <dbReference type="NCBI Taxonomy" id="309801"/>
    <lineage>
        <taxon>Bacteria</taxon>
        <taxon>Pseudomonadati</taxon>
        <taxon>Thermomicrobiota</taxon>
        <taxon>Thermomicrobia</taxon>
        <taxon>Thermomicrobiales</taxon>
        <taxon>Thermomicrobiaceae</taxon>
        <taxon>Thermomicrobium</taxon>
    </lineage>
</organism>
<sequence>MSGQGNWFTRLAGALVERVGRDRRGATLSNLAYTVLDAEMTGLDPERDELLALGAVRMVGTRLLLGASFYQLIRPQRQGWGQSVTVHGIRPVDVVGAPPLEQVLPEFVRFCASSILVGHGVEIDRKFLQRAAARCGLSWPRTYWVDTGRVARWLTSHHGALPEAAADRGRFSLEDLLAAYEIEPPARHHALADAFVTALVWQRQLTELATEGVRTLRDLRLAGLITSA</sequence>
<evidence type="ECO:0000256" key="2">
    <source>
        <dbReference type="ARBA" id="ARBA00022801"/>
    </source>
</evidence>
<dbReference type="PANTHER" id="PTHR30231">
    <property type="entry name" value="DNA POLYMERASE III SUBUNIT EPSILON"/>
    <property type="match status" value="1"/>
</dbReference>
<keyword evidence="6" id="KW-1185">Reference proteome</keyword>
<dbReference type="AlphaFoldDB" id="B9L0P4"/>
<evidence type="ECO:0000256" key="3">
    <source>
        <dbReference type="ARBA" id="ARBA00022839"/>
    </source>
</evidence>
<evidence type="ECO:0000259" key="4">
    <source>
        <dbReference type="SMART" id="SM00479"/>
    </source>
</evidence>
<dbReference type="Pfam" id="PF00929">
    <property type="entry name" value="RNase_T"/>
    <property type="match status" value="1"/>
</dbReference>
<keyword evidence="2" id="KW-0378">Hydrolase</keyword>
<dbReference type="GO" id="GO:0003677">
    <property type="term" value="F:DNA binding"/>
    <property type="evidence" value="ECO:0007669"/>
    <property type="project" value="InterPro"/>
</dbReference>
<dbReference type="SMART" id="SM00479">
    <property type="entry name" value="EXOIII"/>
    <property type="match status" value="1"/>
</dbReference>
<dbReference type="GO" id="GO:0008408">
    <property type="term" value="F:3'-5' exonuclease activity"/>
    <property type="evidence" value="ECO:0007669"/>
    <property type="project" value="TreeGrafter"/>
</dbReference>